<sequence>MKRTALAEFLHDEAAGGIVLALATVVALVWANSPLGDDYVALWETKLDLGLELDLHHWINDGLMAIFFFVVGLEIKRELVCGELQDRRTATLPVVAAIGGVALPALLFTLLTAGTPDAPGWAIPAATDIAFAVGVLALLGDRIPASLKLFLLTIAIVDDILAIAIIAVFYADDLSILWLAGSALGLVGMVELRRLGATRPWQYVPLAIVVWVAMHESGVHATIAGVLIGLLMPTGEIDGRNVLEELEDRLHNVTAFAIVPLFALANAGVDLGGGTLQDAASSTLAWAIVLGLVVGKLSGIGGAAMLALRAGWGVLPDGVDRGHVWGAAALGGIGFTVSLFIAQLAYVDGAQIAIAKVGILVGSLVSGALGVLLLLRRRAQVAP</sequence>
<evidence type="ECO:0000256" key="3">
    <source>
        <dbReference type="ARBA" id="ARBA00022449"/>
    </source>
</evidence>
<dbReference type="Gene3D" id="1.20.1530.10">
    <property type="entry name" value="Na+/H+ antiporter like domain"/>
    <property type="match status" value="1"/>
</dbReference>
<accession>A0A2T4UN75</accession>
<comment type="catalytic activity">
    <reaction evidence="11">
        <text>Na(+)(in) + 2 H(+)(out) = Na(+)(out) + 2 H(+)(in)</text>
        <dbReference type="Rhea" id="RHEA:29251"/>
        <dbReference type="ChEBI" id="CHEBI:15378"/>
        <dbReference type="ChEBI" id="CHEBI:29101"/>
    </reaction>
</comment>
<dbReference type="OrthoDB" id="117402at2"/>
<keyword evidence="8 11" id="KW-0406">Ion transport</keyword>
<comment type="caution">
    <text evidence="12">The sequence shown here is derived from an EMBL/GenBank/DDBJ whole genome shotgun (WGS) entry which is preliminary data.</text>
</comment>
<organism evidence="12 13">
    <name type="scientific">Paraconexibacter algicola</name>
    <dbReference type="NCBI Taxonomy" id="2133960"/>
    <lineage>
        <taxon>Bacteria</taxon>
        <taxon>Bacillati</taxon>
        <taxon>Actinomycetota</taxon>
        <taxon>Thermoleophilia</taxon>
        <taxon>Solirubrobacterales</taxon>
        <taxon>Paraconexibacteraceae</taxon>
        <taxon>Paraconexibacter</taxon>
    </lineage>
</organism>
<dbReference type="GO" id="GO:0005886">
    <property type="term" value="C:plasma membrane"/>
    <property type="evidence" value="ECO:0007669"/>
    <property type="project" value="UniProtKB-SubCell"/>
</dbReference>
<evidence type="ECO:0000256" key="5">
    <source>
        <dbReference type="ARBA" id="ARBA00022692"/>
    </source>
</evidence>
<dbReference type="RefSeq" id="WP_107569556.1">
    <property type="nucleotide sequence ID" value="NZ_PYYB01000001.1"/>
</dbReference>
<keyword evidence="3 11" id="KW-0050">Antiport</keyword>
<reference evidence="12 13" key="1">
    <citation type="submission" date="2018-03" db="EMBL/GenBank/DDBJ databases">
        <title>Aquarubrobacter algicola gen. nov., sp. nov., a novel actinobacterium isolated from shallow eutrophic lake during the end of cyanobacterial harmful algal blooms.</title>
        <authorList>
            <person name="Chun S.J."/>
        </authorList>
    </citation>
    <scope>NUCLEOTIDE SEQUENCE [LARGE SCALE GENOMIC DNA]</scope>
    <source>
        <strain evidence="12 13">Seoho-28</strain>
    </source>
</reference>
<dbReference type="PANTHER" id="PTHR30341">
    <property type="entry name" value="SODIUM ION/PROTON ANTIPORTER NHAA-RELATED"/>
    <property type="match status" value="1"/>
</dbReference>
<feature type="transmembrane region" description="Helical" evidence="11">
    <location>
        <begin position="204"/>
        <end position="232"/>
    </location>
</feature>
<dbReference type="InterPro" id="IPR004670">
    <property type="entry name" value="NhaA"/>
</dbReference>
<feature type="transmembrane region" description="Helical" evidence="11">
    <location>
        <begin position="121"/>
        <end position="140"/>
    </location>
</feature>
<dbReference type="AlphaFoldDB" id="A0A2T4UN75"/>
<evidence type="ECO:0000256" key="7">
    <source>
        <dbReference type="ARBA" id="ARBA00023053"/>
    </source>
</evidence>
<evidence type="ECO:0000256" key="8">
    <source>
        <dbReference type="ARBA" id="ARBA00023065"/>
    </source>
</evidence>
<dbReference type="GO" id="GO:0015385">
    <property type="term" value="F:sodium:proton antiporter activity"/>
    <property type="evidence" value="ECO:0007669"/>
    <property type="project" value="UniProtKB-UniRule"/>
</dbReference>
<keyword evidence="4 11" id="KW-1003">Cell membrane</keyword>
<dbReference type="GO" id="GO:0006885">
    <property type="term" value="P:regulation of pH"/>
    <property type="evidence" value="ECO:0007669"/>
    <property type="project" value="UniProtKB-UniRule"/>
</dbReference>
<evidence type="ECO:0000313" key="12">
    <source>
        <dbReference type="EMBL" id="PTL60686.1"/>
    </source>
</evidence>
<evidence type="ECO:0000256" key="1">
    <source>
        <dbReference type="ARBA" id="ARBA00004429"/>
    </source>
</evidence>
<feature type="transmembrane region" description="Helical" evidence="11">
    <location>
        <begin position="252"/>
        <end position="272"/>
    </location>
</feature>
<name>A0A2T4UN75_9ACTN</name>
<dbReference type="InterPro" id="IPR023171">
    <property type="entry name" value="Na/H_antiporter_dom_sf"/>
</dbReference>
<evidence type="ECO:0000256" key="9">
    <source>
        <dbReference type="ARBA" id="ARBA00023136"/>
    </source>
</evidence>
<dbReference type="Pfam" id="PF06965">
    <property type="entry name" value="Na_H_antiport_1"/>
    <property type="match status" value="1"/>
</dbReference>
<keyword evidence="13" id="KW-1185">Reference proteome</keyword>
<evidence type="ECO:0000313" key="13">
    <source>
        <dbReference type="Proteomes" id="UP000240739"/>
    </source>
</evidence>
<keyword evidence="9 11" id="KW-0472">Membrane</keyword>
<protein>
    <recommendedName>
        <fullName evidence="11">Na(+)/H(+) antiporter NhaA</fullName>
    </recommendedName>
    <alternativeName>
        <fullName evidence="11">Sodium/proton antiporter NhaA</fullName>
    </alternativeName>
</protein>
<feature type="transmembrane region" description="Helical" evidence="11">
    <location>
        <begin position="94"/>
        <end position="115"/>
    </location>
</feature>
<feature type="transmembrane region" description="Helical" evidence="11">
    <location>
        <begin position="176"/>
        <end position="192"/>
    </location>
</feature>
<evidence type="ECO:0000256" key="2">
    <source>
        <dbReference type="ARBA" id="ARBA00022448"/>
    </source>
</evidence>
<feature type="transmembrane region" description="Helical" evidence="11">
    <location>
        <begin position="324"/>
        <end position="346"/>
    </location>
</feature>
<evidence type="ECO:0000256" key="11">
    <source>
        <dbReference type="HAMAP-Rule" id="MF_01844"/>
    </source>
</evidence>
<feature type="transmembrane region" description="Helical" evidence="11">
    <location>
        <begin position="149"/>
        <end position="170"/>
    </location>
</feature>
<evidence type="ECO:0000256" key="6">
    <source>
        <dbReference type="ARBA" id="ARBA00022989"/>
    </source>
</evidence>
<comment type="function">
    <text evidence="11">Na(+)/H(+) antiporter that extrudes sodium in exchange for external protons.</text>
</comment>
<dbReference type="Proteomes" id="UP000240739">
    <property type="component" value="Unassembled WGS sequence"/>
</dbReference>
<dbReference type="PANTHER" id="PTHR30341:SF0">
    <property type="entry name" value="NA(+)_H(+) ANTIPORTER NHAA"/>
    <property type="match status" value="1"/>
</dbReference>
<feature type="transmembrane region" description="Helical" evidence="11">
    <location>
        <begin position="284"/>
        <end position="312"/>
    </location>
</feature>
<dbReference type="NCBIfam" id="TIGR00773">
    <property type="entry name" value="NhaA"/>
    <property type="match status" value="1"/>
</dbReference>
<keyword evidence="5 11" id="KW-0812">Transmembrane</keyword>
<feature type="transmembrane region" description="Helical" evidence="11">
    <location>
        <begin position="55"/>
        <end position="73"/>
    </location>
</feature>
<dbReference type="HAMAP" id="MF_01844">
    <property type="entry name" value="NhaA"/>
    <property type="match status" value="1"/>
</dbReference>
<gene>
    <name evidence="11 12" type="primary">nhaA</name>
    <name evidence="12" type="ORF">C7Y72_02915</name>
</gene>
<evidence type="ECO:0000256" key="10">
    <source>
        <dbReference type="ARBA" id="ARBA00023201"/>
    </source>
</evidence>
<comment type="subcellular location">
    <subcellularLocation>
        <location evidence="1">Cell inner membrane</location>
        <topology evidence="1">Multi-pass membrane protein</topology>
    </subcellularLocation>
    <subcellularLocation>
        <location evidence="11">Cell membrane</location>
        <topology evidence="11">Multi-pass membrane protein</topology>
    </subcellularLocation>
</comment>
<feature type="transmembrane region" description="Helical" evidence="11">
    <location>
        <begin position="353"/>
        <end position="375"/>
    </location>
</feature>
<keyword evidence="6 11" id="KW-1133">Transmembrane helix</keyword>
<keyword evidence="7 11" id="KW-0915">Sodium</keyword>
<dbReference type="EMBL" id="PYYB01000001">
    <property type="protein sequence ID" value="PTL60686.1"/>
    <property type="molecule type" value="Genomic_DNA"/>
</dbReference>
<evidence type="ECO:0000256" key="4">
    <source>
        <dbReference type="ARBA" id="ARBA00022475"/>
    </source>
</evidence>
<comment type="similarity">
    <text evidence="11">Belongs to the NhaA Na(+)/H(+) (TC 2.A.33) antiporter family.</text>
</comment>
<keyword evidence="10 11" id="KW-0739">Sodium transport</keyword>
<keyword evidence="2 11" id="KW-0813">Transport</keyword>
<proteinExistence type="inferred from homology"/>